<dbReference type="Pfam" id="PF00392">
    <property type="entry name" value="GntR"/>
    <property type="match status" value="1"/>
</dbReference>
<evidence type="ECO:0000313" key="6">
    <source>
        <dbReference type="Proteomes" id="UP001336250"/>
    </source>
</evidence>
<keyword evidence="2" id="KW-0238">DNA-binding</keyword>
<dbReference type="RefSeq" id="WP_332290991.1">
    <property type="nucleotide sequence ID" value="NZ_JAZIBG010000036.1"/>
</dbReference>
<keyword evidence="6" id="KW-1185">Reference proteome</keyword>
<evidence type="ECO:0000259" key="4">
    <source>
        <dbReference type="PROSITE" id="PS50949"/>
    </source>
</evidence>
<evidence type="ECO:0000256" key="2">
    <source>
        <dbReference type="ARBA" id="ARBA00023125"/>
    </source>
</evidence>
<dbReference type="GO" id="GO:0003700">
    <property type="term" value="F:DNA-binding transcription factor activity"/>
    <property type="evidence" value="ECO:0007669"/>
    <property type="project" value="InterPro"/>
</dbReference>
<dbReference type="SMART" id="SM00895">
    <property type="entry name" value="FCD"/>
    <property type="match status" value="1"/>
</dbReference>
<dbReference type="EMBL" id="JAZIBG010000036">
    <property type="protein sequence ID" value="MEF7615687.1"/>
    <property type="molecule type" value="Genomic_DNA"/>
</dbReference>
<dbReference type="PROSITE" id="PS50949">
    <property type="entry name" value="HTH_GNTR"/>
    <property type="match status" value="1"/>
</dbReference>
<dbReference type="PRINTS" id="PR00035">
    <property type="entry name" value="HTHGNTR"/>
</dbReference>
<dbReference type="SUPFAM" id="SSF48008">
    <property type="entry name" value="GntR ligand-binding domain-like"/>
    <property type="match status" value="1"/>
</dbReference>
<evidence type="ECO:0000256" key="1">
    <source>
        <dbReference type="ARBA" id="ARBA00023015"/>
    </source>
</evidence>
<keyword evidence="1" id="KW-0805">Transcription regulation</keyword>
<dbReference type="PANTHER" id="PTHR43537">
    <property type="entry name" value="TRANSCRIPTIONAL REGULATOR, GNTR FAMILY"/>
    <property type="match status" value="1"/>
</dbReference>
<dbReference type="SUPFAM" id="SSF46785">
    <property type="entry name" value="Winged helix' DNA-binding domain"/>
    <property type="match status" value="1"/>
</dbReference>
<dbReference type="SMART" id="SM00345">
    <property type="entry name" value="HTH_GNTR"/>
    <property type="match status" value="1"/>
</dbReference>
<evidence type="ECO:0000313" key="5">
    <source>
        <dbReference type="EMBL" id="MEF7615687.1"/>
    </source>
</evidence>
<dbReference type="Proteomes" id="UP001336250">
    <property type="component" value="Unassembled WGS sequence"/>
</dbReference>
<dbReference type="InterPro" id="IPR011711">
    <property type="entry name" value="GntR_C"/>
</dbReference>
<feature type="domain" description="HTH gntR-type" evidence="4">
    <location>
        <begin position="2"/>
        <end position="68"/>
    </location>
</feature>
<dbReference type="InterPro" id="IPR008920">
    <property type="entry name" value="TF_FadR/GntR_C"/>
</dbReference>
<sequence>MSRMSERLRESIEAEIATGKLPPGTRLEEIELAKRFGVSRTPVREALSLLLGEGFVESGARGMVVTQVSPTRLIEMFEVMAELEAMCARLAARRMTDQEIAALESAHEECRKAAASRDTDAYFYANERFHFAIYAGSHNSFLVEEAVALQRRLRPYRRLQLRVRNRVNGSFEEHQAILDALRDGDAEAATLHLRGHVLVQGERFADLIASLDQLTAGPVALPSNGPPSQVAVAAADAPATRVKAARRA</sequence>
<dbReference type="InterPro" id="IPR036388">
    <property type="entry name" value="WH-like_DNA-bd_sf"/>
</dbReference>
<proteinExistence type="predicted"/>
<dbReference type="GO" id="GO:0003677">
    <property type="term" value="F:DNA binding"/>
    <property type="evidence" value="ECO:0007669"/>
    <property type="project" value="UniProtKB-KW"/>
</dbReference>
<dbReference type="InterPro" id="IPR036390">
    <property type="entry name" value="WH_DNA-bd_sf"/>
</dbReference>
<dbReference type="Gene3D" id="1.10.10.10">
    <property type="entry name" value="Winged helix-like DNA-binding domain superfamily/Winged helix DNA-binding domain"/>
    <property type="match status" value="1"/>
</dbReference>
<gene>
    <name evidence="5" type="ORF">V4F39_17365</name>
</gene>
<dbReference type="PANTHER" id="PTHR43537:SF49">
    <property type="entry name" value="TRANSCRIPTIONAL REGULATORY PROTEIN"/>
    <property type="match status" value="1"/>
</dbReference>
<dbReference type="InterPro" id="IPR000524">
    <property type="entry name" value="Tscrpt_reg_HTH_GntR"/>
</dbReference>
<reference evidence="5 6" key="1">
    <citation type="submission" date="2024-02" db="EMBL/GenBank/DDBJ databases">
        <title>Genome sequence of Aquincola sp. MAHUQ-54.</title>
        <authorList>
            <person name="Huq M.A."/>
        </authorList>
    </citation>
    <scope>NUCLEOTIDE SEQUENCE [LARGE SCALE GENOMIC DNA]</scope>
    <source>
        <strain evidence="5 6">MAHUQ-54</strain>
    </source>
</reference>
<dbReference type="Pfam" id="PF07729">
    <property type="entry name" value="FCD"/>
    <property type="match status" value="1"/>
</dbReference>
<comment type="caution">
    <text evidence="5">The sequence shown here is derived from an EMBL/GenBank/DDBJ whole genome shotgun (WGS) entry which is preliminary data.</text>
</comment>
<protein>
    <submittedName>
        <fullName evidence="5">GntR family transcriptional regulator</fullName>
    </submittedName>
</protein>
<accession>A0AAW9QJK5</accession>
<keyword evidence="3" id="KW-0804">Transcription</keyword>
<name>A0AAW9QJK5_9BURK</name>
<dbReference type="AlphaFoldDB" id="A0AAW9QJK5"/>
<dbReference type="Gene3D" id="1.20.120.530">
    <property type="entry name" value="GntR ligand-binding domain-like"/>
    <property type="match status" value="1"/>
</dbReference>
<evidence type="ECO:0000256" key="3">
    <source>
        <dbReference type="ARBA" id="ARBA00023163"/>
    </source>
</evidence>
<organism evidence="5 6">
    <name type="scientific">Aquincola agrisoli</name>
    <dbReference type="NCBI Taxonomy" id="3119538"/>
    <lineage>
        <taxon>Bacteria</taxon>
        <taxon>Pseudomonadati</taxon>
        <taxon>Pseudomonadota</taxon>
        <taxon>Betaproteobacteria</taxon>
        <taxon>Burkholderiales</taxon>
        <taxon>Sphaerotilaceae</taxon>
        <taxon>Aquincola</taxon>
    </lineage>
</organism>
<dbReference type="CDD" id="cd07377">
    <property type="entry name" value="WHTH_GntR"/>
    <property type="match status" value="1"/>
</dbReference>